<dbReference type="PANTHER" id="PTHR43581:SF2">
    <property type="entry name" value="EXCINUCLEASE ATPASE SUBUNIT"/>
    <property type="match status" value="1"/>
</dbReference>
<dbReference type="GO" id="GO:0016887">
    <property type="term" value="F:ATP hydrolysis activity"/>
    <property type="evidence" value="ECO:0007669"/>
    <property type="project" value="InterPro"/>
</dbReference>
<name>A0A5E6S8W9_PSEFL</name>
<dbReference type="RefSeq" id="WP_154946928.1">
    <property type="nucleotide sequence ID" value="NZ_CABVHB010000012.1"/>
</dbReference>
<evidence type="ECO:0000313" key="2">
    <source>
        <dbReference type="EMBL" id="VVM76592.1"/>
    </source>
</evidence>
<dbReference type="EMBL" id="CABVHB010000012">
    <property type="protein sequence ID" value="VVM76592.1"/>
    <property type="molecule type" value="Genomic_DNA"/>
</dbReference>
<reference evidence="2 3" key="1">
    <citation type="submission" date="2019-09" db="EMBL/GenBank/DDBJ databases">
        <authorList>
            <person name="Chandra G."/>
            <person name="Truman W A."/>
        </authorList>
    </citation>
    <scope>NUCLEOTIDE SEQUENCE [LARGE SCALE GENOMIC DNA]</scope>
    <source>
        <strain evidence="2">PS673</strain>
    </source>
</reference>
<accession>A0A5E6S8W9</accession>
<feature type="domain" description="ATPase AAA-type core" evidence="1">
    <location>
        <begin position="376"/>
        <end position="448"/>
    </location>
</feature>
<dbReference type="Pfam" id="PF13304">
    <property type="entry name" value="AAA_21"/>
    <property type="match status" value="1"/>
</dbReference>
<gene>
    <name evidence="2" type="ORF">PS673_02055</name>
</gene>
<dbReference type="AlphaFoldDB" id="A0A5E6S8W9"/>
<dbReference type="Proteomes" id="UP000344274">
    <property type="component" value="Unassembled WGS sequence"/>
</dbReference>
<proteinExistence type="predicted"/>
<dbReference type="GO" id="GO:0005524">
    <property type="term" value="F:ATP binding"/>
    <property type="evidence" value="ECO:0007669"/>
    <property type="project" value="InterPro"/>
</dbReference>
<dbReference type="InterPro" id="IPR003959">
    <property type="entry name" value="ATPase_AAA_core"/>
</dbReference>
<dbReference type="InterPro" id="IPR027417">
    <property type="entry name" value="P-loop_NTPase"/>
</dbReference>
<evidence type="ECO:0000313" key="3">
    <source>
        <dbReference type="Proteomes" id="UP000344274"/>
    </source>
</evidence>
<sequence>MKIGAKNFQGITNYQEVEIEKLCLLYGKNSSGKSSILDAIRVGKDLHKKGSSALPKKWISSIPITPIEGEVETILLFEARNSISFDDWYRSTIRTCFYPQEDFLPLKLLEGPLSDVEKIAIQVKWTSLNGDPRITGYKVFFDGSPVLTWSRGYSRVGKGTIHKSHDFITNVTILSEDDPWAASSITRSCTQNTSEDFSCNFNIYSFDDAVDFVLDNEGDALFSNQDDLALFLFMFLISGTSYWLSQALNFNEVPEIRTINNISFSQKDLLSGNVDKSRHHEAILNIYALESELGEDEDKESCTQYLGLINEFLSSEKYLNSGFKIETELRYHMTQKLIDECREAPPDTIANLLSSLDPEHITTKLNLRDIARNSLVDLDDVGVGISQVLPVIIAAATGLNSYIQQPELHLHPKMQASIADIFISALKKELYPYLNTPTFILETHSELLALRVLRRICETNRAQIKDRKLELYPDNVSIIYVDKSDKGETTLTKLRISEAGDFLDRWPDGFFAERDAELFYD</sequence>
<dbReference type="Gene3D" id="3.40.50.300">
    <property type="entry name" value="P-loop containing nucleotide triphosphate hydrolases"/>
    <property type="match status" value="1"/>
</dbReference>
<dbReference type="InterPro" id="IPR051396">
    <property type="entry name" value="Bact_Antivir_Def_Nuclease"/>
</dbReference>
<organism evidence="2 3">
    <name type="scientific">Pseudomonas fluorescens</name>
    <dbReference type="NCBI Taxonomy" id="294"/>
    <lineage>
        <taxon>Bacteria</taxon>
        <taxon>Pseudomonadati</taxon>
        <taxon>Pseudomonadota</taxon>
        <taxon>Gammaproteobacteria</taxon>
        <taxon>Pseudomonadales</taxon>
        <taxon>Pseudomonadaceae</taxon>
        <taxon>Pseudomonas</taxon>
    </lineage>
</organism>
<protein>
    <recommendedName>
        <fullName evidence="1">ATPase AAA-type core domain-containing protein</fullName>
    </recommendedName>
</protein>
<dbReference type="PANTHER" id="PTHR43581">
    <property type="entry name" value="ATP/GTP PHOSPHATASE"/>
    <property type="match status" value="1"/>
</dbReference>
<evidence type="ECO:0000259" key="1">
    <source>
        <dbReference type="Pfam" id="PF13304"/>
    </source>
</evidence>